<evidence type="ECO:0000313" key="2">
    <source>
        <dbReference type="Proteomes" id="UP000054370"/>
    </source>
</evidence>
<sequence>MSQETEILEEDFRPSAARLVESLRDTGYSREAAFADIIDNSIAANANKISIELRYMFGELRVIITDNGDGMSEDELRNAMRYGSEKRPNPKSLGKFGMGLKTASTAFCRRLVVLTQKEGIQSGRAWDIDRIIKTDRWELETPHVDEYYDYFEELSEFTDDGGTMIIWENTDRLITQGSERQIREQIKSLGKELKAELSAVFFKYLESGKISISMKIGDAPTEELKGWDPLCADLVTVDGVRSRVLNAKTIPVKFGDKTASFTVRGSIIPSQNELNSEEQAFVRYGLDNQGFYVYREGRLIWHDGWPHRMYKKESKITRLRVELNFDHELDDVFSIDFRKSRVIIPAEIREELKRLVAPWRQELLKGQEHLVSINTKRAHGPADKAIDKHKKYTKNADITVDGDKVTIRNQNQSKPAVIEGIRVYEDKTVRVHEEVSLLGDDLWEPSCDEEGNTCVTLGKSHPYFHKMYNVCKDNVEAMKALDMLLWSLANAEHGEYSEANRHTLKGYRQKVSQTLRYLSIELPDAEEDE</sequence>
<keyword evidence="2" id="KW-1185">Reference proteome</keyword>
<dbReference type="InterPro" id="IPR036890">
    <property type="entry name" value="HATPase_C_sf"/>
</dbReference>
<keyword evidence="1" id="KW-0547">Nucleotide-binding</keyword>
<name>A0ABX4X1H4_VIBVL</name>
<reference evidence="1" key="1">
    <citation type="submission" date="2017-12" db="EMBL/GenBank/DDBJ databases">
        <title>FDA dAtabase for Regulatory Grade micrObial Sequences (FDA-ARGOS): Supporting development and validation of Infectious Disease Dx tests.</title>
        <authorList>
            <person name="Hoffmann M."/>
            <person name="Allard M."/>
            <person name="Evans P."/>
            <person name="Brown E."/>
            <person name="Tallon L.J."/>
            <person name="Sadzewicz L."/>
            <person name="Sengamalay N."/>
            <person name="Ott S."/>
            <person name="Godinez A."/>
            <person name="Nagaraj S."/>
            <person name="Vavikolanu K."/>
            <person name="Aluvathingal J."/>
            <person name="Nadendla S."/>
            <person name="Hobson J."/>
            <person name="Sichtig H."/>
        </authorList>
    </citation>
    <scope>NUCLEOTIDE SEQUENCE [LARGE SCALE GENOMIC DNA]</scope>
    <source>
        <strain evidence="1">FDAARGOS_118</strain>
    </source>
</reference>
<keyword evidence="1" id="KW-0067">ATP-binding</keyword>
<accession>A0ABX4X1H4</accession>
<organism evidence="1 2">
    <name type="scientific">Vibrio vulnificus</name>
    <dbReference type="NCBI Taxonomy" id="672"/>
    <lineage>
        <taxon>Bacteria</taxon>
        <taxon>Pseudomonadati</taxon>
        <taxon>Pseudomonadota</taxon>
        <taxon>Gammaproteobacteria</taxon>
        <taxon>Vibrionales</taxon>
        <taxon>Vibrionaceae</taxon>
        <taxon>Vibrio</taxon>
    </lineage>
</organism>
<gene>
    <name evidence="1" type="ORF">AL548_007660</name>
</gene>
<evidence type="ECO:0000313" key="1">
    <source>
        <dbReference type="EMBL" id="PNM76041.1"/>
    </source>
</evidence>
<proteinExistence type="predicted"/>
<dbReference type="Gene3D" id="3.30.565.10">
    <property type="entry name" value="Histidine kinase-like ATPase, C-terminal domain"/>
    <property type="match status" value="1"/>
</dbReference>
<dbReference type="PANTHER" id="PTHR23336">
    <property type="entry name" value="ZINC FINGER CW-TYPE COILED-COIL DOMAIN PROTEIN 3"/>
    <property type="match status" value="1"/>
</dbReference>
<dbReference type="EMBL" id="LOSH02000003">
    <property type="protein sequence ID" value="PNM76041.1"/>
    <property type="molecule type" value="Genomic_DNA"/>
</dbReference>
<dbReference type="InterPro" id="IPR045261">
    <property type="entry name" value="MORC_ATPase"/>
</dbReference>
<comment type="caution">
    <text evidence="1">The sequence shown here is derived from an EMBL/GenBank/DDBJ whole genome shotgun (WGS) entry which is preliminary data.</text>
</comment>
<dbReference type="Proteomes" id="UP000054370">
    <property type="component" value="Unassembled WGS sequence"/>
</dbReference>
<dbReference type="Pfam" id="PF13589">
    <property type="entry name" value="HATPase_c_3"/>
    <property type="match status" value="1"/>
</dbReference>
<dbReference type="RefSeq" id="WP_000076932.1">
    <property type="nucleotide sequence ID" value="NZ_LMXV01000010.1"/>
</dbReference>
<dbReference type="SUPFAM" id="SSF55874">
    <property type="entry name" value="ATPase domain of HSP90 chaperone/DNA topoisomerase II/histidine kinase"/>
    <property type="match status" value="1"/>
</dbReference>
<protein>
    <submittedName>
        <fullName evidence="1">ATP-binding protein</fullName>
    </submittedName>
</protein>
<dbReference type="PANTHER" id="PTHR23336:SF11">
    <property type="entry name" value="OS06G0622000 PROTEIN"/>
    <property type="match status" value="1"/>
</dbReference>
<dbReference type="GO" id="GO:0005524">
    <property type="term" value="F:ATP binding"/>
    <property type="evidence" value="ECO:0007669"/>
    <property type="project" value="UniProtKB-KW"/>
</dbReference>